<feature type="domain" description="PAC" evidence="2">
    <location>
        <begin position="560"/>
        <end position="612"/>
    </location>
</feature>
<organism evidence="5 6">
    <name type="scientific">Methylotenera oryzisoli</name>
    <dbReference type="NCBI Taxonomy" id="2080758"/>
    <lineage>
        <taxon>Bacteria</taxon>
        <taxon>Pseudomonadati</taxon>
        <taxon>Pseudomonadota</taxon>
        <taxon>Betaproteobacteria</taxon>
        <taxon>Nitrosomonadales</taxon>
        <taxon>Methylophilaceae</taxon>
        <taxon>Methylotenera</taxon>
    </lineage>
</organism>
<dbReference type="CDD" id="cd00130">
    <property type="entry name" value="PAS"/>
    <property type="match status" value="5"/>
</dbReference>
<feature type="domain" description="PAC" evidence="2">
    <location>
        <begin position="202"/>
        <end position="253"/>
    </location>
</feature>
<dbReference type="SMART" id="SM00091">
    <property type="entry name" value="PAS"/>
    <property type="match status" value="5"/>
</dbReference>
<dbReference type="CDD" id="cd01949">
    <property type="entry name" value="GGDEF"/>
    <property type="match status" value="1"/>
</dbReference>
<dbReference type="Pfam" id="PF13426">
    <property type="entry name" value="PAS_9"/>
    <property type="match status" value="5"/>
</dbReference>
<dbReference type="Gene3D" id="3.30.450.20">
    <property type="entry name" value="PAS domain"/>
    <property type="match status" value="5"/>
</dbReference>
<name>A0A4Y9VTB3_9PROT</name>
<dbReference type="Pfam" id="PF00563">
    <property type="entry name" value="EAL"/>
    <property type="match status" value="1"/>
</dbReference>
<dbReference type="PROSITE" id="PS50112">
    <property type="entry name" value="PAS"/>
    <property type="match status" value="4"/>
</dbReference>
<dbReference type="SUPFAM" id="SSF55073">
    <property type="entry name" value="Nucleotide cyclase"/>
    <property type="match status" value="1"/>
</dbReference>
<evidence type="ECO:0000313" key="5">
    <source>
        <dbReference type="EMBL" id="TFW71719.1"/>
    </source>
</evidence>
<dbReference type="InterPro" id="IPR000160">
    <property type="entry name" value="GGDEF_dom"/>
</dbReference>
<dbReference type="PANTHER" id="PTHR44757">
    <property type="entry name" value="DIGUANYLATE CYCLASE DGCP"/>
    <property type="match status" value="1"/>
</dbReference>
<dbReference type="NCBIfam" id="TIGR00254">
    <property type="entry name" value="GGDEF"/>
    <property type="match status" value="1"/>
</dbReference>
<feature type="domain" description="PAS" evidence="1">
    <location>
        <begin position="376"/>
        <end position="411"/>
    </location>
</feature>
<dbReference type="InterPro" id="IPR029787">
    <property type="entry name" value="Nucleotide_cyclase"/>
</dbReference>
<protein>
    <submittedName>
        <fullName evidence="5">Diguanylate cyclase</fullName>
    </submittedName>
</protein>
<evidence type="ECO:0000259" key="2">
    <source>
        <dbReference type="PROSITE" id="PS50113"/>
    </source>
</evidence>
<evidence type="ECO:0000313" key="6">
    <source>
        <dbReference type="Proteomes" id="UP000297706"/>
    </source>
</evidence>
<dbReference type="SUPFAM" id="SSF141868">
    <property type="entry name" value="EAL domain-like"/>
    <property type="match status" value="1"/>
</dbReference>
<feature type="domain" description="PAS" evidence="1">
    <location>
        <begin position="485"/>
        <end position="532"/>
    </location>
</feature>
<reference evidence="5 6" key="1">
    <citation type="submission" date="2018-02" db="EMBL/GenBank/DDBJ databases">
        <title>A novel lanthanide dependent methylotroph, Methylotenera sp. La3113.</title>
        <authorList>
            <person name="Lv H."/>
            <person name="Tani A."/>
        </authorList>
    </citation>
    <scope>NUCLEOTIDE SEQUENCE [LARGE SCALE GENOMIC DNA]</scope>
    <source>
        <strain evidence="5 6">La3113</strain>
    </source>
</reference>
<dbReference type="SMART" id="SM00267">
    <property type="entry name" value="GGDEF"/>
    <property type="match status" value="1"/>
</dbReference>
<gene>
    <name evidence="5" type="ORF">C3Y98_06435</name>
</gene>
<dbReference type="InterPro" id="IPR000014">
    <property type="entry name" value="PAS"/>
</dbReference>
<dbReference type="InterPro" id="IPR052155">
    <property type="entry name" value="Biofilm_reg_signaling"/>
</dbReference>
<comment type="caution">
    <text evidence="5">The sequence shown here is derived from an EMBL/GenBank/DDBJ whole genome shotgun (WGS) entry which is preliminary data.</text>
</comment>
<dbReference type="PROSITE" id="PS50887">
    <property type="entry name" value="GGDEF"/>
    <property type="match status" value="1"/>
</dbReference>
<dbReference type="InterPro" id="IPR001633">
    <property type="entry name" value="EAL_dom"/>
</dbReference>
<dbReference type="InterPro" id="IPR035919">
    <property type="entry name" value="EAL_sf"/>
</dbReference>
<dbReference type="CDD" id="cd01948">
    <property type="entry name" value="EAL"/>
    <property type="match status" value="1"/>
</dbReference>
<dbReference type="SMART" id="SM00086">
    <property type="entry name" value="PAC"/>
    <property type="match status" value="5"/>
</dbReference>
<dbReference type="PROSITE" id="PS50113">
    <property type="entry name" value="PAC"/>
    <property type="match status" value="4"/>
</dbReference>
<dbReference type="SUPFAM" id="SSF55785">
    <property type="entry name" value="PYP-like sensor domain (PAS domain)"/>
    <property type="match status" value="5"/>
</dbReference>
<dbReference type="Gene3D" id="3.20.20.450">
    <property type="entry name" value="EAL domain"/>
    <property type="match status" value="1"/>
</dbReference>
<proteinExistence type="predicted"/>
<feature type="domain" description="GGDEF" evidence="4">
    <location>
        <begin position="644"/>
        <end position="782"/>
    </location>
</feature>
<dbReference type="RefSeq" id="WP_135277356.1">
    <property type="nucleotide sequence ID" value="NZ_PQVH01000008.1"/>
</dbReference>
<dbReference type="PANTHER" id="PTHR44757:SF2">
    <property type="entry name" value="BIOFILM ARCHITECTURE MAINTENANCE PROTEIN MBAA"/>
    <property type="match status" value="1"/>
</dbReference>
<dbReference type="InterPro" id="IPR001610">
    <property type="entry name" value="PAC"/>
</dbReference>
<feature type="domain" description="PAS" evidence="1">
    <location>
        <begin position="132"/>
        <end position="174"/>
    </location>
</feature>
<dbReference type="Gene3D" id="3.30.70.270">
    <property type="match status" value="1"/>
</dbReference>
<accession>A0A4Y9VTB3</accession>
<feature type="domain" description="PAC" evidence="2">
    <location>
        <begin position="79"/>
        <end position="131"/>
    </location>
</feature>
<dbReference type="InterPro" id="IPR043128">
    <property type="entry name" value="Rev_trsase/Diguanyl_cyclase"/>
</dbReference>
<dbReference type="EMBL" id="PQVH01000008">
    <property type="protein sequence ID" value="TFW71719.1"/>
    <property type="molecule type" value="Genomic_DNA"/>
</dbReference>
<dbReference type="PROSITE" id="PS50883">
    <property type="entry name" value="EAL"/>
    <property type="match status" value="1"/>
</dbReference>
<dbReference type="InterPro" id="IPR000700">
    <property type="entry name" value="PAS-assoc_C"/>
</dbReference>
<evidence type="ECO:0000259" key="3">
    <source>
        <dbReference type="PROSITE" id="PS50883"/>
    </source>
</evidence>
<dbReference type="SMART" id="SM00052">
    <property type="entry name" value="EAL"/>
    <property type="match status" value="1"/>
</dbReference>
<dbReference type="InterPro" id="IPR035965">
    <property type="entry name" value="PAS-like_dom_sf"/>
</dbReference>
<feature type="domain" description="EAL" evidence="3">
    <location>
        <begin position="791"/>
        <end position="1045"/>
    </location>
</feature>
<evidence type="ECO:0000259" key="4">
    <source>
        <dbReference type="PROSITE" id="PS50887"/>
    </source>
</evidence>
<dbReference type="OrthoDB" id="8588402at2"/>
<dbReference type="NCBIfam" id="TIGR00229">
    <property type="entry name" value="sensory_box"/>
    <property type="match status" value="5"/>
</dbReference>
<dbReference type="Pfam" id="PF00990">
    <property type="entry name" value="GGDEF"/>
    <property type="match status" value="1"/>
</dbReference>
<evidence type="ECO:0000259" key="1">
    <source>
        <dbReference type="PROSITE" id="PS50112"/>
    </source>
</evidence>
<sequence length="1045" mass="118883">MFQQCANLFDTVFEDASIGICIVNSQGHFQKVNNYLCQILGYCQSELINISLDEITSNHSSDTKLDFNQQVARSNATQSSIQNAYVHKNGSAVLMEVIISPIKNLNEQPPYFIVHMIDITARKTNEIKLRESDEKLRTLYELSPLGIALTDIHGNFVDCNSTFSRICGYSKAELKETPYWSLTPKHYEVNEVTSLKNTGKYGPYEKEYIRKDGTLVPIRLNGVMLTDSKGNDFIWSFIKDISEQKVLQKNLCLAFTAIEKSKNAFFWIGSNGDVRLANDFACHSLGYTKDELIGKYIWDFDPDFSQEMLEPVFNEVKLNGLATFESRHIRKDGSTFSVEITANYFTFETEELVFCSVLDITCRKQAERSLLLTQFAMDHASVAVYQLDADSRILYANAEACRTLGYTAEELSVMTVPDIDILYNKEEWPGHWRSLSNLKSLSFETIHKRKDGSTFPAEVSANYIAYDDMEYNFAFVRDISERKLIEKEIQLAATTFESQEAIIVTDAEENILRVNQAFTKITGFSSEEVVGNKPSMFSSGFHDEKFYQVMHEKLKNEGFWQGEVWDKHKNNHIYPKLLSISAVTDISGSISHYVGSFLDISERKKAEDEIYNLAYFDSLSKLPNRRLMIDRLDHALAASSRSGQHGGLLYLDIDNFKHLNDTKGHHYGDLLVTQIADRLQACLRDCDTVARFGGDEFIVMIENLGEIPDLTASHIQRVCDKIVEAFNAPFLLEDFEYYTSASVGMTMFNGRDSDRKELLTQADMAMYEAKKSGRNTQKFFDPVMQQTLDARVALEHSLLKALPNNEFKLYYQLQVDHDARPVGVEALIRWMHPERGLVPPMEFIPLAEEIRLIVPIGKWVLETACAQLKAWESTDIANALSIAINVSAYHFQQSNFVDELKTITNHYGVSPNKLKLELTESIVLGDLQDAIVKMEQLKALGFILSMDDFGTGYSSLSYLRRLPFNQLKMDRSFIMNALENANDSFLIQMVTSMAEQFGMDVIAEGVETEQQQQHLIKLGCKAFQGYFFGRPMPINELEAVLKRSN</sequence>
<feature type="domain" description="PAS" evidence="1">
    <location>
        <begin position="257"/>
        <end position="295"/>
    </location>
</feature>
<feature type="domain" description="PAC" evidence="2">
    <location>
        <begin position="439"/>
        <end position="491"/>
    </location>
</feature>
<dbReference type="AlphaFoldDB" id="A0A4Y9VTB3"/>
<keyword evidence="6" id="KW-1185">Reference proteome</keyword>
<dbReference type="Proteomes" id="UP000297706">
    <property type="component" value="Unassembled WGS sequence"/>
</dbReference>